<dbReference type="AlphaFoldDB" id="A0A8H5CJI8"/>
<organism evidence="5 6">
    <name type="scientific">Ephemerocybe angulata</name>
    <dbReference type="NCBI Taxonomy" id="980116"/>
    <lineage>
        <taxon>Eukaryota</taxon>
        <taxon>Fungi</taxon>
        <taxon>Dikarya</taxon>
        <taxon>Basidiomycota</taxon>
        <taxon>Agaricomycotina</taxon>
        <taxon>Agaricomycetes</taxon>
        <taxon>Agaricomycetidae</taxon>
        <taxon>Agaricales</taxon>
        <taxon>Agaricineae</taxon>
        <taxon>Psathyrellaceae</taxon>
        <taxon>Ephemerocybe</taxon>
    </lineage>
</organism>
<sequence>MSEPSLDEPKEPKRAFFYGTLMHPRILQHIIGNDGSHLRFSPAFLPGYTRHKVKGATYPGIIPLSQSMALANRELAPSEKVVRGTVVEGLTEDDLEYLDDFEDIGSDEYARILVVVHPLAPFHPMSTHCEGEDALIALHSSSIPENQGDLAFGVEVDTYVYLEVENLEAELWSFDEFVKMHAPQWFDYSSRIQS</sequence>
<proteinExistence type="inferred from homology"/>
<dbReference type="Pfam" id="PF06094">
    <property type="entry name" value="GGACT"/>
    <property type="match status" value="1"/>
</dbReference>
<dbReference type="InterPro" id="IPR013024">
    <property type="entry name" value="GGCT-like"/>
</dbReference>
<keyword evidence="2" id="KW-0808">Transferase</keyword>
<evidence type="ECO:0000256" key="1">
    <source>
        <dbReference type="ARBA" id="ARBA00008861"/>
    </source>
</evidence>
<dbReference type="CDD" id="cd06661">
    <property type="entry name" value="GGCT_like"/>
    <property type="match status" value="1"/>
</dbReference>
<dbReference type="OrthoDB" id="1044435at2759"/>
<dbReference type="Proteomes" id="UP000541558">
    <property type="component" value="Unassembled WGS sequence"/>
</dbReference>
<accession>A0A8H5CJI8</accession>
<comment type="similarity">
    <text evidence="1">Belongs to the gamma-glutamylcyclotransferase family.</text>
</comment>
<keyword evidence="6" id="KW-1185">Reference proteome</keyword>
<dbReference type="InterPro" id="IPR045038">
    <property type="entry name" value="AIG2-like"/>
</dbReference>
<feature type="domain" description="Gamma-glutamylcyclotransferase AIG2-like" evidence="4">
    <location>
        <begin position="16"/>
        <end position="116"/>
    </location>
</feature>
<gene>
    <name evidence="5" type="ORF">D9611_001520</name>
</gene>
<dbReference type="PANTHER" id="PTHR31544">
    <property type="entry name" value="AIG2-LIKE PROTEIN D"/>
    <property type="match status" value="1"/>
</dbReference>
<dbReference type="SUPFAM" id="SSF110857">
    <property type="entry name" value="Gamma-glutamyl cyclotransferase-like"/>
    <property type="match status" value="1"/>
</dbReference>
<dbReference type="GO" id="GO:0016740">
    <property type="term" value="F:transferase activity"/>
    <property type="evidence" value="ECO:0007669"/>
    <property type="project" value="UniProtKB-KW"/>
</dbReference>
<dbReference type="PANTHER" id="PTHR31544:SF2">
    <property type="entry name" value="AIG2-LIKE PROTEIN D"/>
    <property type="match status" value="1"/>
</dbReference>
<dbReference type="EMBL" id="JAACJK010000001">
    <property type="protein sequence ID" value="KAF5342504.1"/>
    <property type="molecule type" value="Genomic_DNA"/>
</dbReference>
<reference evidence="5 6" key="1">
    <citation type="journal article" date="2020" name="ISME J.">
        <title>Uncovering the hidden diversity of litter-decomposition mechanisms in mushroom-forming fungi.</title>
        <authorList>
            <person name="Floudas D."/>
            <person name="Bentzer J."/>
            <person name="Ahren D."/>
            <person name="Johansson T."/>
            <person name="Persson P."/>
            <person name="Tunlid A."/>
        </authorList>
    </citation>
    <scope>NUCLEOTIDE SEQUENCE [LARGE SCALE GENOMIC DNA]</scope>
    <source>
        <strain evidence="5 6">CBS 175.51</strain>
    </source>
</reference>
<evidence type="ECO:0000313" key="5">
    <source>
        <dbReference type="EMBL" id="KAF5342504.1"/>
    </source>
</evidence>
<protein>
    <recommendedName>
        <fullName evidence="3">Putative gamma-glutamylcyclotransferase</fullName>
    </recommendedName>
</protein>
<name>A0A8H5CJI8_9AGAR</name>
<dbReference type="Gene3D" id="3.10.490.10">
    <property type="entry name" value="Gamma-glutamyl cyclotransferase-like"/>
    <property type="match status" value="1"/>
</dbReference>
<evidence type="ECO:0000313" key="6">
    <source>
        <dbReference type="Proteomes" id="UP000541558"/>
    </source>
</evidence>
<evidence type="ECO:0000259" key="4">
    <source>
        <dbReference type="Pfam" id="PF06094"/>
    </source>
</evidence>
<comment type="caution">
    <text evidence="5">The sequence shown here is derived from an EMBL/GenBank/DDBJ whole genome shotgun (WGS) entry which is preliminary data.</text>
</comment>
<dbReference type="InterPro" id="IPR036568">
    <property type="entry name" value="GGCT-like_sf"/>
</dbReference>
<evidence type="ECO:0000256" key="3">
    <source>
        <dbReference type="ARBA" id="ARBA00030602"/>
    </source>
</evidence>
<dbReference type="InterPro" id="IPR009288">
    <property type="entry name" value="AIG2-like_dom"/>
</dbReference>
<evidence type="ECO:0000256" key="2">
    <source>
        <dbReference type="ARBA" id="ARBA00022679"/>
    </source>
</evidence>